<dbReference type="NCBIfam" id="TIGR00674">
    <property type="entry name" value="dapA"/>
    <property type="match status" value="1"/>
</dbReference>
<name>A0A662D4F8_UNCAE</name>
<dbReference type="SMART" id="SM01130">
    <property type="entry name" value="DHDPS"/>
    <property type="match status" value="1"/>
</dbReference>
<feature type="binding site" evidence="12 15">
    <location>
        <position position="45"/>
    </location>
    <ligand>
        <name>pyruvate</name>
        <dbReference type="ChEBI" id="CHEBI:15361"/>
    </ligand>
</feature>
<feature type="site" description="Part of a proton relay during catalysis" evidence="12">
    <location>
        <position position="44"/>
    </location>
</feature>
<dbReference type="Proteomes" id="UP000277457">
    <property type="component" value="Unassembled WGS sequence"/>
</dbReference>
<evidence type="ECO:0000256" key="4">
    <source>
        <dbReference type="ARBA" id="ARBA00012086"/>
    </source>
</evidence>
<dbReference type="InterPro" id="IPR002220">
    <property type="entry name" value="DapA-like"/>
</dbReference>
<dbReference type="GO" id="GO:0009089">
    <property type="term" value="P:lysine biosynthetic process via diaminopimelate"/>
    <property type="evidence" value="ECO:0007669"/>
    <property type="project" value="UniProtKB-UniRule"/>
</dbReference>
<evidence type="ECO:0000256" key="12">
    <source>
        <dbReference type="HAMAP-Rule" id="MF_00418"/>
    </source>
</evidence>
<keyword evidence="8 12" id="KW-0457">Lysine biosynthesis</keyword>
<dbReference type="InterPro" id="IPR013785">
    <property type="entry name" value="Aldolase_TIM"/>
</dbReference>
<comment type="catalytic activity">
    <reaction evidence="11 12">
        <text>L-aspartate 4-semialdehyde + pyruvate = (2S,4S)-4-hydroxy-2,3,4,5-tetrahydrodipicolinate + H2O + H(+)</text>
        <dbReference type="Rhea" id="RHEA:34171"/>
        <dbReference type="ChEBI" id="CHEBI:15361"/>
        <dbReference type="ChEBI" id="CHEBI:15377"/>
        <dbReference type="ChEBI" id="CHEBI:15378"/>
        <dbReference type="ChEBI" id="CHEBI:67139"/>
        <dbReference type="ChEBI" id="CHEBI:537519"/>
        <dbReference type="EC" id="4.3.3.7"/>
    </reaction>
</comment>
<dbReference type="PRINTS" id="PR00146">
    <property type="entry name" value="DHPICSNTHASE"/>
</dbReference>
<dbReference type="EC" id="4.3.3.7" evidence="4 12"/>
<comment type="subunit">
    <text evidence="12">Homotetramer; dimer of dimers.</text>
</comment>
<keyword evidence="6 12" id="KW-0028">Amino-acid biosynthesis</keyword>
<dbReference type="UniPathway" id="UPA00034">
    <property type="reaction ID" value="UER00017"/>
</dbReference>
<dbReference type="PANTHER" id="PTHR12128">
    <property type="entry name" value="DIHYDRODIPICOLINATE SYNTHASE"/>
    <property type="match status" value="1"/>
</dbReference>
<evidence type="ECO:0000256" key="10">
    <source>
        <dbReference type="ARBA" id="ARBA00023270"/>
    </source>
</evidence>
<keyword evidence="9 12" id="KW-0456">Lyase</keyword>
<evidence type="ECO:0000256" key="6">
    <source>
        <dbReference type="ARBA" id="ARBA00022605"/>
    </source>
</evidence>
<dbReference type="HAMAP" id="MF_00418">
    <property type="entry name" value="DapA"/>
    <property type="match status" value="1"/>
</dbReference>
<evidence type="ECO:0000256" key="8">
    <source>
        <dbReference type="ARBA" id="ARBA00023154"/>
    </source>
</evidence>
<dbReference type="AlphaFoldDB" id="A0A662D4F8"/>
<dbReference type="EMBL" id="QMPY01000103">
    <property type="protein sequence ID" value="RLE07319.1"/>
    <property type="molecule type" value="Genomic_DNA"/>
</dbReference>
<comment type="caution">
    <text evidence="12">Was originally thought to be a dihydrodipicolinate synthase (DHDPS), catalyzing the condensation of (S)-aspartate-beta-semialdehyde [(S)-ASA] and pyruvate to dihydrodipicolinate (DHDP). However, it was shown in E.coli that the product of the enzymatic reaction is not dihydrodipicolinate but in fact (4S)-4-hydroxy-2,3,4,5-tetrahydro-(2S)-dipicolinic acid (HTPA), and that the consecutive dehydration reaction leading to DHDP is not spontaneous but catalyzed by DapB.</text>
</comment>
<comment type="similarity">
    <text evidence="3 12 13">Belongs to the DapA family.</text>
</comment>
<dbReference type="CDD" id="cd00408">
    <property type="entry name" value="DHDPS-like"/>
    <property type="match status" value="1"/>
</dbReference>
<keyword evidence="7 12" id="KW-0220">Diaminopimelate biosynthesis</keyword>
<evidence type="ECO:0000256" key="3">
    <source>
        <dbReference type="ARBA" id="ARBA00007592"/>
    </source>
</evidence>
<gene>
    <name evidence="12 16" type="primary">dapA</name>
    <name evidence="16" type="ORF">DRZ78_03180</name>
</gene>
<dbReference type="Pfam" id="PF00701">
    <property type="entry name" value="DHDPS"/>
    <property type="match status" value="1"/>
</dbReference>
<dbReference type="Gene3D" id="3.20.20.70">
    <property type="entry name" value="Aldolase class I"/>
    <property type="match status" value="1"/>
</dbReference>
<keyword evidence="5 12" id="KW-0963">Cytoplasm</keyword>
<keyword evidence="10 12" id="KW-0704">Schiff base</keyword>
<dbReference type="PROSITE" id="PS00666">
    <property type="entry name" value="DHDPS_2"/>
    <property type="match status" value="1"/>
</dbReference>
<dbReference type="PIRSF" id="PIRSF001365">
    <property type="entry name" value="DHDPS"/>
    <property type="match status" value="1"/>
</dbReference>
<accession>A0A662D4F8</accession>
<dbReference type="GO" id="GO:0005829">
    <property type="term" value="C:cytosol"/>
    <property type="evidence" value="ECO:0007669"/>
    <property type="project" value="TreeGrafter"/>
</dbReference>
<comment type="caution">
    <text evidence="16">The sequence shown here is derived from an EMBL/GenBank/DDBJ whole genome shotgun (WGS) entry which is preliminary data.</text>
</comment>
<sequence length="294" mass="33581">MFRGVYTVLVTPFDSKEGVDYEGLCEIVKWQLKEGIHGLIVNGTTSEFLSLEDNEREKIAVTVIETVAGKVPVIVGASAEATRKAIFYAKRAKELGAQGVLVLPSYYFKPNQEEIFRHFTMIADAVDIPIMIYNNPFTTGVDIKPETVKRLVEYHPNFSAIKDSTGDIKRIRQLRLLCGDKIKIFCGWEDLVYESFLMGAEGWVSVISNIMPRLAVRLFEEVVEKKNYDEGWEIYRSMLPILELLEYRGKAPQILKYCLERMGFCSSVVRAPRIPLNDEEKKEIDILLRELDVV</sequence>
<feature type="active site" description="Proton donor/acceptor" evidence="12 14">
    <location>
        <position position="133"/>
    </location>
</feature>
<dbReference type="GO" id="GO:0008840">
    <property type="term" value="F:4-hydroxy-tetrahydrodipicolinate synthase activity"/>
    <property type="evidence" value="ECO:0007669"/>
    <property type="project" value="UniProtKB-UniRule"/>
</dbReference>
<dbReference type="GO" id="GO:0019877">
    <property type="term" value="P:diaminopimelate biosynthetic process"/>
    <property type="evidence" value="ECO:0007669"/>
    <property type="project" value="UniProtKB-UniRule"/>
</dbReference>
<evidence type="ECO:0000256" key="11">
    <source>
        <dbReference type="ARBA" id="ARBA00047836"/>
    </source>
</evidence>
<evidence type="ECO:0000256" key="7">
    <source>
        <dbReference type="ARBA" id="ARBA00022915"/>
    </source>
</evidence>
<evidence type="ECO:0000256" key="15">
    <source>
        <dbReference type="PIRSR" id="PIRSR001365-2"/>
    </source>
</evidence>
<evidence type="ECO:0000313" key="16">
    <source>
        <dbReference type="EMBL" id="RLE07319.1"/>
    </source>
</evidence>
<evidence type="ECO:0000256" key="1">
    <source>
        <dbReference type="ARBA" id="ARBA00003294"/>
    </source>
</evidence>
<feature type="active site" description="Schiff-base intermediate with substrate" evidence="12 14">
    <location>
        <position position="162"/>
    </location>
</feature>
<evidence type="ECO:0000313" key="17">
    <source>
        <dbReference type="Proteomes" id="UP000277457"/>
    </source>
</evidence>
<dbReference type="InterPro" id="IPR005263">
    <property type="entry name" value="DapA"/>
</dbReference>
<reference evidence="16 17" key="1">
    <citation type="submission" date="2018-06" db="EMBL/GenBank/DDBJ databases">
        <title>Extensive metabolic versatility and redundancy in microbially diverse, dynamic hydrothermal sediments.</title>
        <authorList>
            <person name="Dombrowski N."/>
            <person name="Teske A."/>
            <person name="Baker B.J."/>
        </authorList>
    </citation>
    <scope>NUCLEOTIDE SEQUENCE [LARGE SCALE GENOMIC DNA]</scope>
    <source>
        <strain evidence="16">B7_G13</strain>
    </source>
</reference>
<comment type="pathway">
    <text evidence="2 12">Amino-acid biosynthesis; L-lysine biosynthesis via DAP pathway; (S)-tetrahydrodipicolinate from L-aspartate: step 3/4.</text>
</comment>
<comment type="subcellular location">
    <subcellularLocation>
        <location evidence="12">Cytoplasm</location>
    </subcellularLocation>
</comment>
<protein>
    <recommendedName>
        <fullName evidence="4 12">4-hydroxy-tetrahydrodipicolinate synthase</fullName>
        <shortName evidence="12">HTPA synthase</shortName>
        <ecNumber evidence="4 12">4.3.3.7</ecNumber>
    </recommendedName>
</protein>
<proteinExistence type="inferred from homology"/>
<feature type="binding site" evidence="12 15">
    <location>
        <position position="204"/>
    </location>
    <ligand>
        <name>pyruvate</name>
        <dbReference type="ChEBI" id="CHEBI:15361"/>
    </ligand>
</feature>
<evidence type="ECO:0000256" key="5">
    <source>
        <dbReference type="ARBA" id="ARBA00022490"/>
    </source>
</evidence>
<evidence type="ECO:0000256" key="13">
    <source>
        <dbReference type="PIRNR" id="PIRNR001365"/>
    </source>
</evidence>
<organism evidence="16 17">
    <name type="scientific">Aerophobetes bacterium</name>
    <dbReference type="NCBI Taxonomy" id="2030807"/>
    <lineage>
        <taxon>Bacteria</taxon>
        <taxon>Candidatus Aerophobota</taxon>
    </lineage>
</organism>
<dbReference type="SUPFAM" id="SSF51569">
    <property type="entry name" value="Aldolase"/>
    <property type="match status" value="1"/>
</dbReference>
<dbReference type="PANTHER" id="PTHR12128:SF66">
    <property type="entry name" value="4-HYDROXY-2-OXOGLUTARATE ALDOLASE, MITOCHONDRIAL"/>
    <property type="match status" value="1"/>
</dbReference>
<comment type="function">
    <text evidence="1 12">Catalyzes the condensation of (S)-aspartate-beta-semialdehyde [(S)-ASA] and pyruvate to 4-hydroxy-tetrahydrodipicolinate (HTPA).</text>
</comment>
<feature type="site" description="Part of a proton relay during catalysis" evidence="12">
    <location>
        <position position="107"/>
    </location>
</feature>
<evidence type="ECO:0000256" key="14">
    <source>
        <dbReference type="PIRSR" id="PIRSR001365-1"/>
    </source>
</evidence>
<evidence type="ECO:0000256" key="9">
    <source>
        <dbReference type="ARBA" id="ARBA00023239"/>
    </source>
</evidence>
<dbReference type="InterPro" id="IPR020625">
    <property type="entry name" value="Schiff_base-form_aldolases_AS"/>
</dbReference>
<evidence type="ECO:0000256" key="2">
    <source>
        <dbReference type="ARBA" id="ARBA00005120"/>
    </source>
</evidence>